<name>A0AAV3TC49_9EURY</name>
<gene>
    <name evidence="2" type="ORF">GCM10009020_29270</name>
</gene>
<dbReference type="Pfam" id="PF24041">
    <property type="entry name" value="DUF7350"/>
    <property type="match status" value="1"/>
</dbReference>
<dbReference type="Gene3D" id="2.60.40.2480">
    <property type="entry name" value="Periplasmic metal-binding protein Tp34-type"/>
    <property type="match status" value="1"/>
</dbReference>
<sequence>MERREFLAAAGAVGAGATAGCAGLFGTEENTEESGGEPALVEDRPDAVYYPTHREGMKMAGMGMAGDLSVGLMYSYAHRFWTMEAGGTNRVDIREEDDVHLMVTLWDADTETVLPVDSGVGLRVERDGEIVSTKSPWTMLSQNMGFHYGDNYALDGDGTYTVTVNPGSITAGLLGGYEGKFEDPGTAEIEFEYAQATRDTIPFETFEDQQGTEGALDLMPMDNMPVSTVPPRADLPGTVVGEGTSGDADFLATVIEEPAFADAPAYFAASPRTPYNDIPLPTMGLSATIERDGEAVYDGSLDAALHPDLGYHYGAAVDGVQSGDAVTITVDTVPRMARHEGYETAFLQMPPVEFTAN</sequence>
<dbReference type="InterPro" id="IPR038482">
    <property type="entry name" value="Tp34-type_sf"/>
</dbReference>
<evidence type="ECO:0000313" key="2">
    <source>
        <dbReference type="EMBL" id="GAA0678994.1"/>
    </source>
</evidence>
<dbReference type="RefSeq" id="WP_343774798.1">
    <property type="nucleotide sequence ID" value="NZ_BAAADV010000007.1"/>
</dbReference>
<dbReference type="AlphaFoldDB" id="A0AAV3TC49"/>
<dbReference type="PROSITE" id="PS51257">
    <property type="entry name" value="PROKAR_LIPOPROTEIN"/>
    <property type="match status" value="1"/>
</dbReference>
<protein>
    <submittedName>
        <fullName evidence="2">Iron transporter</fullName>
    </submittedName>
</protein>
<accession>A0AAV3TC49</accession>
<dbReference type="InterPro" id="IPR055774">
    <property type="entry name" value="DUF7350"/>
</dbReference>
<evidence type="ECO:0000313" key="3">
    <source>
        <dbReference type="Proteomes" id="UP001500420"/>
    </source>
</evidence>
<proteinExistence type="predicted"/>
<dbReference type="EMBL" id="BAAADV010000007">
    <property type="protein sequence ID" value="GAA0678994.1"/>
    <property type="molecule type" value="Genomic_DNA"/>
</dbReference>
<organism evidence="2 3">
    <name type="scientific">Natronoarchaeum mannanilyticum</name>
    <dbReference type="NCBI Taxonomy" id="926360"/>
    <lineage>
        <taxon>Archaea</taxon>
        <taxon>Methanobacteriati</taxon>
        <taxon>Methanobacteriota</taxon>
        <taxon>Stenosarchaea group</taxon>
        <taxon>Halobacteria</taxon>
        <taxon>Halobacteriales</taxon>
        <taxon>Natronoarchaeaceae</taxon>
    </lineage>
</organism>
<comment type="caution">
    <text evidence="2">The sequence shown here is derived from an EMBL/GenBank/DDBJ whole genome shotgun (WGS) entry which is preliminary data.</text>
</comment>
<dbReference type="Proteomes" id="UP001500420">
    <property type="component" value="Unassembled WGS sequence"/>
</dbReference>
<keyword evidence="3" id="KW-1185">Reference proteome</keyword>
<reference evidence="2 3" key="1">
    <citation type="journal article" date="2019" name="Int. J. Syst. Evol. Microbiol.">
        <title>The Global Catalogue of Microorganisms (GCM) 10K type strain sequencing project: providing services to taxonomists for standard genome sequencing and annotation.</title>
        <authorList>
            <consortium name="The Broad Institute Genomics Platform"/>
            <consortium name="The Broad Institute Genome Sequencing Center for Infectious Disease"/>
            <person name="Wu L."/>
            <person name="Ma J."/>
        </authorList>
    </citation>
    <scope>NUCLEOTIDE SEQUENCE [LARGE SCALE GENOMIC DNA]</scope>
    <source>
        <strain evidence="2 3">JCM 16328</strain>
    </source>
</reference>
<evidence type="ECO:0000259" key="1">
    <source>
        <dbReference type="Pfam" id="PF24041"/>
    </source>
</evidence>
<feature type="domain" description="DUF7350" evidence="1">
    <location>
        <begin position="234"/>
        <end position="355"/>
    </location>
</feature>